<keyword evidence="7" id="KW-0812">Transmembrane</keyword>
<evidence type="ECO:0000313" key="11">
    <source>
        <dbReference type="Proteomes" id="UP000686327"/>
    </source>
</evidence>
<evidence type="ECO:0000313" key="10">
    <source>
        <dbReference type="EMBL" id="MBU4683604.1"/>
    </source>
</evidence>
<dbReference type="InterPro" id="IPR021821">
    <property type="entry name" value="VxrA_SD"/>
</dbReference>
<feature type="domain" description="Histidine kinase" evidence="9">
    <location>
        <begin position="274"/>
        <end position="470"/>
    </location>
</feature>
<keyword evidence="4" id="KW-0808">Transferase</keyword>
<comment type="catalytic activity">
    <reaction evidence="1">
        <text>ATP + protein L-histidine = ADP + protein N-phospho-L-histidine.</text>
        <dbReference type="EC" id="2.7.13.3"/>
    </reaction>
</comment>
<dbReference type="Proteomes" id="UP000686327">
    <property type="component" value="Unassembled WGS sequence"/>
</dbReference>
<reference evidence="11" key="1">
    <citation type="submission" date="2023-07" db="EMBL/GenBank/DDBJ databases">
        <title>Cedecea davisae an AmpC producer and its therapeutic implications.</title>
        <authorList>
            <person name="Notter J."/>
        </authorList>
    </citation>
    <scope>NUCLEOTIDE SEQUENCE [LARGE SCALE GENOMIC DNA]</scope>
    <source>
        <strain evidence="11">1</strain>
    </source>
</reference>
<feature type="chain" id="PRO_5045487181" description="histidine kinase" evidence="8">
    <location>
        <begin position="29"/>
        <end position="471"/>
    </location>
</feature>
<evidence type="ECO:0000256" key="8">
    <source>
        <dbReference type="SAM" id="SignalP"/>
    </source>
</evidence>
<keyword evidence="5" id="KW-0418">Kinase</keyword>
<dbReference type="InterPro" id="IPR005467">
    <property type="entry name" value="His_kinase_dom"/>
</dbReference>
<sequence>MAQRFALILRSSLFCWCLGLLLAPAAHAAELAAGVSQFSTALEKASPAAQVPLQALQQLDPALLKPESMYPQFQAYSVADLSALYKFDNRCVAGPSLPESVLPFVQALCQAGIPPASWFSSHPVYPLGGSSAWHYILRHPDAAAALQNALHVRERPGSLGGVGTLSDDNLEALVGGQRWLLQNGELWHLSRQQWQRYEQPVWQPLAKQAGLELVSAGGRCDVRLGALCANANDGYRDVWRWLFVLLAIFAAGGLAWAGWQRRRLRERQRFITQMLTHELRTPIAQLSNVVEHFRRDFDQLPDRAQLNFVALADTLQRMRQMAETSKHYLIAEHQREALEAPVRIRLSEWLDNLCATRDGLIYCLDEDMTVSVALYWSSLCLTNLLDNAFCHGAAPVRLTVRRSKTNLLFQVSDAGGMSKNPLLNSRRMRWSNNNLGLGLTIVQRVSRRLNGRLTFSASPTTFTLELPCDVS</sequence>
<dbReference type="InterPro" id="IPR003594">
    <property type="entry name" value="HATPase_dom"/>
</dbReference>
<evidence type="ECO:0000256" key="1">
    <source>
        <dbReference type="ARBA" id="ARBA00000085"/>
    </source>
</evidence>
<dbReference type="EMBL" id="JAGRYU010000030">
    <property type="protein sequence ID" value="MBU4683604.1"/>
    <property type="molecule type" value="Genomic_DNA"/>
</dbReference>
<evidence type="ECO:0000256" key="5">
    <source>
        <dbReference type="ARBA" id="ARBA00022777"/>
    </source>
</evidence>
<feature type="signal peptide" evidence="8">
    <location>
        <begin position="1"/>
        <end position="28"/>
    </location>
</feature>
<keyword evidence="11" id="KW-1185">Reference proteome</keyword>
<evidence type="ECO:0000256" key="7">
    <source>
        <dbReference type="SAM" id="Phobius"/>
    </source>
</evidence>
<dbReference type="PROSITE" id="PS50109">
    <property type="entry name" value="HIS_KIN"/>
    <property type="match status" value="1"/>
</dbReference>
<evidence type="ECO:0000256" key="6">
    <source>
        <dbReference type="ARBA" id="ARBA00023012"/>
    </source>
</evidence>
<dbReference type="Pfam" id="PF11884">
    <property type="entry name" value="DUF3404"/>
    <property type="match status" value="1"/>
</dbReference>
<accession>A0ABS6DK57</accession>
<dbReference type="PANTHER" id="PTHR44936">
    <property type="entry name" value="SENSOR PROTEIN CREC"/>
    <property type="match status" value="1"/>
</dbReference>
<keyword evidence="6" id="KW-0902">Two-component regulatory system</keyword>
<organism evidence="10 11">
    <name type="scientific">Cedecea davisae</name>
    <dbReference type="NCBI Taxonomy" id="158484"/>
    <lineage>
        <taxon>Bacteria</taxon>
        <taxon>Pseudomonadati</taxon>
        <taxon>Pseudomonadota</taxon>
        <taxon>Gammaproteobacteria</taxon>
        <taxon>Enterobacterales</taxon>
        <taxon>Enterobacteriaceae</taxon>
        <taxon>Cedecea</taxon>
    </lineage>
</organism>
<dbReference type="InterPro" id="IPR003661">
    <property type="entry name" value="HisK_dim/P_dom"/>
</dbReference>
<dbReference type="EC" id="2.7.13.3" evidence="2"/>
<proteinExistence type="predicted"/>
<protein>
    <recommendedName>
        <fullName evidence="2">histidine kinase</fullName>
        <ecNumber evidence="2">2.7.13.3</ecNumber>
    </recommendedName>
</protein>
<comment type="caution">
    <text evidence="10">The sequence shown here is derived from an EMBL/GenBank/DDBJ whole genome shotgun (WGS) entry which is preliminary data.</text>
</comment>
<keyword evidence="8" id="KW-0732">Signal</keyword>
<keyword evidence="3" id="KW-0597">Phosphoprotein</keyword>
<keyword evidence="7" id="KW-1133">Transmembrane helix</keyword>
<evidence type="ECO:0000256" key="4">
    <source>
        <dbReference type="ARBA" id="ARBA00022679"/>
    </source>
</evidence>
<evidence type="ECO:0000256" key="2">
    <source>
        <dbReference type="ARBA" id="ARBA00012438"/>
    </source>
</evidence>
<gene>
    <name evidence="10" type="ORF">KC222_16480</name>
</gene>
<dbReference type="CDD" id="cd00082">
    <property type="entry name" value="HisKA"/>
    <property type="match status" value="1"/>
</dbReference>
<feature type="transmembrane region" description="Helical" evidence="7">
    <location>
        <begin position="238"/>
        <end position="259"/>
    </location>
</feature>
<dbReference type="RefSeq" id="WP_216376564.1">
    <property type="nucleotide sequence ID" value="NZ_JAGRYT010000003.1"/>
</dbReference>
<evidence type="ECO:0000256" key="3">
    <source>
        <dbReference type="ARBA" id="ARBA00022553"/>
    </source>
</evidence>
<name>A0ABS6DK57_9ENTR</name>
<dbReference type="InterPro" id="IPR050980">
    <property type="entry name" value="2C_sensor_his_kinase"/>
</dbReference>
<evidence type="ECO:0000259" key="9">
    <source>
        <dbReference type="PROSITE" id="PS50109"/>
    </source>
</evidence>
<dbReference type="Pfam" id="PF02518">
    <property type="entry name" value="HATPase_c"/>
    <property type="match status" value="1"/>
</dbReference>
<keyword evidence="7" id="KW-0472">Membrane</keyword>
<dbReference type="PANTHER" id="PTHR44936:SF9">
    <property type="entry name" value="SENSOR PROTEIN CREC"/>
    <property type="match status" value="1"/>
</dbReference>